<evidence type="ECO:0000256" key="5">
    <source>
        <dbReference type="ARBA" id="ARBA00022753"/>
    </source>
</evidence>
<keyword evidence="3" id="KW-1003">Cell membrane</keyword>
<comment type="subcellular location">
    <subcellularLocation>
        <location evidence="2">Cell membrane</location>
    </subcellularLocation>
    <subcellularLocation>
        <location evidence="1">Endosome</location>
    </subcellularLocation>
</comment>
<keyword evidence="5" id="KW-0967">Endosome</keyword>
<proteinExistence type="predicted"/>
<dbReference type="OrthoDB" id="1585644at2759"/>
<dbReference type="Gene3D" id="1.25.40.20">
    <property type="entry name" value="Ankyrin repeat-containing domain"/>
    <property type="match status" value="1"/>
</dbReference>
<protein>
    <recommendedName>
        <fullName evidence="10">Ankyrin repeat domain-containing protein</fullName>
    </recommendedName>
</protein>
<feature type="domain" description="Ankyrin repeat" evidence="10">
    <location>
        <begin position="159"/>
        <end position="477"/>
    </location>
</feature>
<sequence>MTTANVSEDTREKFPLHSSVWENDYRRLERDLAENDLETVDPRSRTPLHLAVSLGHLESVRVLLRHGAQVTKENGNNWTALQEAVSTGDPEMVQLVLQRRDYLKASTALGGVPELLAKIRESPDFYMEMKWEFTSWIPLVSRVCPSDVCRIWKSGASLRVDCTLLGFENMTWIRGRRSYIFRGDDTCAELMEVNHDEEVVDTERFNISQEMEEVTLDSMQPAEQEVAKRLTTPIVNTYLDTMDIAFERNKAGIWGWRTDKTELVNGFEAKVFSVNNVNVIIRTRTEHLTDEEKVRIKSERNVLESLLGTVEQHISAQGDLTLEYATATNPTAITPEEYFDPNFELEDRDIGRPIELSIRTQKFKGTLWMSEEHPLSLVEQVTPIIDLMARTSSHFARLRDFVTLNFPPGFPVKIEIPLFHVLNARITFCSVNKCGTEEQVATPAAVSPTSSSEGEEAAAPPLFQVCPSVFEVPGHYRHRGGSRHTPASHHHHDEELLQYAIHQSLMESRGMPDQEVAWDDTNGDVVDTMLSSQSDRSLPEGALTDYGDTSSPASSASSPEAELRLAMELSARAQEEEETRKRREEEELERIMQLSLTEK</sequence>
<dbReference type="GO" id="GO:0005886">
    <property type="term" value="C:plasma membrane"/>
    <property type="evidence" value="ECO:0007669"/>
    <property type="project" value="UniProtKB-SubCell"/>
</dbReference>
<accession>A0A9Q0EB95</accession>
<dbReference type="PROSITE" id="PS50088">
    <property type="entry name" value="ANK_REPEAT"/>
    <property type="match status" value="1"/>
</dbReference>
<dbReference type="GO" id="GO:0140036">
    <property type="term" value="F:ubiquitin-modified protein reader activity"/>
    <property type="evidence" value="ECO:0007669"/>
    <property type="project" value="UniProtKB-ARBA"/>
</dbReference>
<dbReference type="Proteomes" id="UP001148018">
    <property type="component" value="Unassembled WGS sequence"/>
</dbReference>
<gene>
    <name evidence="11" type="ORF">NHX12_028806</name>
</gene>
<evidence type="ECO:0000256" key="2">
    <source>
        <dbReference type="ARBA" id="ARBA00004236"/>
    </source>
</evidence>
<comment type="function">
    <text evidence="7">Ubiquitin-binding protein that specifically recognizes and binds 'Lys-63'-linked ubiquitin. Does not bind 'Lys-48'-linked ubiquitin. Positively regulates the internalization of ligand-activated EGFR by binding to the Ub moiety of ubiquitinated EGFR at the cell membrane.</text>
</comment>
<dbReference type="InterPro" id="IPR021832">
    <property type="entry name" value="ANKRD13"/>
</dbReference>
<dbReference type="AlphaFoldDB" id="A0A9Q0EB95"/>
<dbReference type="InterPro" id="IPR036770">
    <property type="entry name" value="Ankyrin_rpt-contain_sf"/>
</dbReference>
<evidence type="ECO:0000259" key="10">
    <source>
        <dbReference type="Pfam" id="PF11904"/>
    </source>
</evidence>
<organism evidence="11 12">
    <name type="scientific">Muraenolepis orangiensis</name>
    <name type="common">Patagonian moray cod</name>
    <dbReference type="NCBI Taxonomy" id="630683"/>
    <lineage>
        <taxon>Eukaryota</taxon>
        <taxon>Metazoa</taxon>
        <taxon>Chordata</taxon>
        <taxon>Craniata</taxon>
        <taxon>Vertebrata</taxon>
        <taxon>Euteleostomi</taxon>
        <taxon>Actinopterygii</taxon>
        <taxon>Neopterygii</taxon>
        <taxon>Teleostei</taxon>
        <taxon>Neoteleostei</taxon>
        <taxon>Acanthomorphata</taxon>
        <taxon>Zeiogadaria</taxon>
        <taxon>Gadariae</taxon>
        <taxon>Gadiformes</taxon>
        <taxon>Muraenolepidoidei</taxon>
        <taxon>Muraenolepididae</taxon>
        <taxon>Muraenolepis</taxon>
    </lineage>
</organism>
<comment type="caution">
    <text evidence="11">The sequence shown here is derived from an EMBL/GenBank/DDBJ whole genome shotgun (WGS) entry which is preliminary data.</text>
</comment>
<dbReference type="InterPro" id="IPR055285">
    <property type="entry name" value="ANKRD13_C"/>
</dbReference>
<dbReference type="GO" id="GO:0002091">
    <property type="term" value="P:negative regulation of receptor internalization"/>
    <property type="evidence" value="ECO:0007669"/>
    <property type="project" value="UniProtKB-ARBA"/>
</dbReference>
<dbReference type="GO" id="GO:0005768">
    <property type="term" value="C:endosome"/>
    <property type="evidence" value="ECO:0007669"/>
    <property type="project" value="UniProtKB-SubCell"/>
</dbReference>
<feature type="region of interest" description="Disordered" evidence="9">
    <location>
        <begin position="525"/>
        <end position="599"/>
    </location>
</feature>
<keyword evidence="6" id="KW-0472">Membrane</keyword>
<dbReference type="Pfam" id="PF11904">
    <property type="entry name" value="ANKRD13_C"/>
    <property type="match status" value="1"/>
</dbReference>
<dbReference type="PANTHER" id="PTHR12447">
    <property type="entry name" value="ANKYRIN REPEAT DOMAIN-CONTAINING PROTEIN 13"/>
    <property type="match status" value="1"/>
</dbReference>
<evidence type="ECO:0000256" key="6">
    <source>
        <dbReference type="ARBA" id="ARBA00023136"/>
    </source>
</evidence>
<dbReference type="GO" id="GO:0048471">
    <property type="term" value="C:perinuclear region of cytoplasm"/>
    <property type="evidence" value="ECO:0007669"/>
    <property type="project" value="UniProtKB-ARBA"/>
</dbReference>
<evidence type="ECO:0000256" key="7">
    <source>
        <dbReference type="ARBA" id="ARBA00024956"/>
    </source>
</evidence>
<reference evidence="11" key="1">
    <citation type="submission" date="2022-07" db="EMBL/GenBank/DDBJ databases">
        <title>Chromosome-level genome of Muraenolepis orangiensis.</title>
        <authorList>
            <person name="Kim J."/>
        </authorList>
    </citation>
    <scope>NUCLEOTIDE SEQUENCE</scope>
    <source>
        <strain evidence="11">KU_S4_2022</strain>
        <tissue evidence="11">Muscle</tissue>
    </source>
</reference>
<dbReference type="SUPFAM" id="SSF48403">
    <property type="entry name" value="Ankyrin repeat"/>
    <property type="match status" value="1"/>
</dbReference>
<keyword evidence="8" id="KW-0040">ANK repeat</keyword>
<feature type="compositionally biased region" description="Low complexity" evidence="9">
    <location>
        <begin position="550"/>
        <end position="560"/>
    </location>
</feature>
<dbReference type="InterPro" id="IPR002110">
    <property type="entry name" value="Ankyrin_rpt"/>
</dbReference>
<evidence type="ECO:0000313" key="12">
    <source>
        <dbReference type="Proteomes" id="UP001148018"/>
    </source>
</evidence>
<evidence type="ECO:0000256" key="8">
    <source>
        <dbReference type="PROSITE-ProRule" id="PRU00023"/>
    </source>
</evidence>
<evidence type="ECO:0000256" key="9">
    <source>
        <dbReference type="SAM" id="MobiDB-lite"/>
    </source>
</evidence>
<evidence type="ECO:0000256" key="4">
    <source>
        <dbReference type="ARBA" id="ARBA00022737"/>
    </source>
</evidence>
<name>A0A9Q0EB95_9TELE</name>
<dbReference type="PROSITE" id="PS50297">
    <property type="entry name" value="ANK_REP_REGION"/>
    <property type="match status" value="1"/>
</dbReference>
<keyword evidence="4" id="KW-0677">Repeat</keyword>
<feature type="repeat" description="ANK" evidence="8">
    <location>
        <begin position="43"/>
        <end position="75"/>
    </location>
</feature>
<dbReference type="PANTHER" id="PTHR12447:SF4">
    <property type="entry name" value="ANKYRIN REPEAT DOMAIN-CONTAINING PROTEIN 13A"/>
    <property type="match status" value="1"/>
</dbReference>
<dbReference type="FunFam" id="1.25.40.20:FF:000057">
    <property type="entry name" value="Ankyrin repeat domain-containing protein 13B"/>
    <property type="match status" value="1"/>
</dbReference>
<dbReference type="EMBL" id="JANIIK010000044">
    <property type="protein sequence ID" value="KAJ3604065.1"/>
    <property type="molecule type" value="Genomic_DNA"/>
</dbReference>
<evidence type="ECO:0000256" key="1">
    <source>
        <dbReference type="ARBA" id="ARBA00004177"/>
    </source>
</evidence>
<evidence type="ECO:0000313" key="11">
    <source>
        <dbReference type="EMBL" id="KAJ3604065.1"/>
    </source>
</evidence>
<keyword evidence="12" id="KW-1185">Reference proteome</keyword>
<evidence type="ECO:0000256" key="3">
    <source>
        <dbReference type="ARBA" id="ARBA00022475"/>
    </source>
</evidence>
<dbReference type="SMART" id="SM00248">
    <property type="entry name" value="ANK"/>
    <property type="match status" value="2"/>
</dbReference>
<dbReference type="Pfam" id="PF12796">
    <property type="entry name" value="Ank_2"/>
    <property type="match status" value="1"/>
</dbReference>